<dbReference type="EMBL" id="JABANO010025975">
    <property type="protein sequence ID" value="KAF4719345.1"/>
    <property type="molecule type" value="Genomic_DNA"/>
</dbReference>
<evidence type="ECO:0000256" key="2">
    <source>
        <dbReference type="SAM" id="MobiDB-lite"/>
    </source>
</evidence>
<keyword evidence="1" id="KW-0175">Coiled coil</keyword>
<sequence>ERRRSVNSIIRVPDGPLNEIPSRLRLDVERGSDYLKRVAEERERRAEAQRLRQLEIEAEELAQCTFRPSINKAPHNGGGRERLSVMGGVKRGSYGGVMKPHET</sequence>
<evidence type="ECO:0000313" key="4">
    <source>
        <dbReference type="Proteomes" id="UP000553632"/>
    </source>
</evidence>
<dbReference type="Proteomes" id="UP000553632">
    <property type="component" value="Unassembled WGS sequence"/>
</dbReference>
<feature type="non-terminal residue" evidence="3">
    <location>
        <position position="1"/>
    </location>
</feature>
<feature type="coiled-coil region" evidence="1">
    <location>
        <begin position="37"/>
        <end position="64"/>
    </location>
</feature>
<name>A0A7J6RFH3_PEROL</name>
<gene>
    <name evidence="3" type="ORF">FOZ63_005425</name>
</gene>
<dbReference type="AlphaFoldDB" id="A0A7J6RFH3"/>
<evidence type="ECO:0000256" key="1">
    <source>
        <dbReference type="SAM" id="Coils"/>
    </source>
</evidence>
<comment type="caution">
    <text evidence="3">The sequence shown here is derived from an EMBL/GenBank/DDBJ whole genome shotgun (WGS) entry which is preliminary data.</text>
</comment>
<protein>
    <submittedName>
        <fullName evidence="3">Uncharacterized protein</fullName>
    </submittedName>
</protein>
<organism evidence="3 4">
    <name type="scientific">Perkinsus olseni</name>
    <name type="common">Perkinsus atlanticus</name>
    <dbReference type="NCBI Taxonomy" id="32597"/>
    <lineage>
        <taxon>Eukaryota</taxon>
        <taxon>Sar</taxon>
        <taxon>Alveolata</taxon>
        <taxon>Perkinsozoa</taxon>
        <taxon>Perkinsea</taxon>
        <taxon>Perkinsida</taxon>
        <taxon>Perkinsidae</taxon>
        <taxon>Perkinsus</taxon>
    </lineage>
</organism>
<reference evidence="3 4" key="1">
    <citation type="submission" date="2020-04" db="EMBL/GenBank/DDBJ databases">
        <title>Perkinsus olseni comparative genomics.</title>
        <authorList>
            <person name="Bogema D.R."/>
        </authorList>
    </citation>
    <scope>NUCLEOTIDE SEQUENCE [LARGE SCALE GENOMIC DNA]</scope>
    <source>
        <strain evidence="3 4">ATCC PRA-207</strain>
    </source>
</reference>
<accession>A0A7J6RFH3</accession>
<keyword evidence="4" id="KW-1185">Reference proteome</keyword>
<proteinExistence type="predicted"/>
<feature type="region of interest" description="Disordered" evidence="2">
    <location>
        <begin position="69"/>
        <end position="103"/>
    </location>
</feature>
<evidence type="ECO:0000313" key="3">
    <source>
        <dbReference type="EMBL" id="KAF4719345.1"/>
    </source>
</evidence>